<organism evidence="2 3">
    <name type="scientific">Larinioides sclopetarius</name>
    <dbReference type="NCBI Taxonomy" id="280406"/>
    <lineage>
        <taxon>Eukaryota</taxon>
        <taxon>Metazoa</taxon>
        <taxon>Ecdysozoa</taxon>
        <taxon>Arthropoda</taxon>
        <taxon>Chelicerata</taxon>
        <taxon>Arachnida</taxon>
        <taxon>Araneae</taxon>
        <taxon>Araneomorphae</taxon>
        <taxon>Entelegynae</taxon>
        <taxon>Araneoidea</taxon>
        <taxon>Araneidae</taxon>
        <taxon>Larinioides</taxon>
    </lineage>
</organism>
<evidence type="ECO:0000259" key="1">
    <source>
        <dbReference type="PROSITE" id="PS50097"/>
    </source>
</evidence>
<evidence type="ECO:0000313" key="3">
    <source>
        <dbReference type="Proteomes" id="UP001497382"/>
    </source>
</evidence>
<dbReference type="GO" id="GO:0022008">
    <property type="term" value="P:neurogenesis"/>
    <property type="evidence" value="ECO:0007669"/>
    <property type="project" value="TreeGrafter"/>
</dbReference>
<dbReference type="InterPro" id="IPR011333">
    <property type="entry name" value="SKP1/BTB/POZ_sf"/>
</dbReference>
<proteinExistence type="predicted"/>
<dbReference type="PANTHER" id="PTHR45774:SF4">
    <property type="entry name" value="AXUNDEAD, ISOFORM F"/>
    <property type="match status" value="1"/>
</dbReference>
<dbReference type="CDD" id="cd14733">
    <property type="entry name" value="BACK"/>
    <property type="match status" value="1"/>
</dbReference>
<dbReference type="Proteomes" id="UP001497382">
    <property type="component" value="Unassembled WGS sequence"/>
</dbReference>
<feature type="domain" description="BTB" evidence="1">
    <location>
        <begin position="28"/>
        <end position="98"/>
    </location>
</feature>
<dbReference type="GO" id="GO:0005829">
    <property type="term" value="C:cytosol"/>
    <property type="evidence" value="ECO:0007669"/>
    <property type="project" value="TreeGrafter"/>
</dbReference>
<dbReference type="PANTHER" id="PTHR45774">
    <property type="entry name" value="BTB/POZ DOMAIN-CONTAINING"/>
    <property type="match status" value="1"/>
</dbReference>
<comment type="caution">
    <text evidence="2">The sequence shown here is derived from an EMBL/GenBank/DDBJ whole genome shotgun (WGS) entry which is preliminary data.</text>
</comment>
<dbReference type="Pfam" id="PF00651">
    <property type="entry name" value="BTB"/>
    <property type="match status" value="1"/>
</dbReference>
<dbReference type="PROSITE" id="PS50097">
    <property type="entry name" value="BTB"/>
    <property type="match status" value="1"/>
</dbReference>
<dbReference type="CDD" id="cd18186">
    <property type="entry name" value="BTB_POZ_ZBTB_KLHL-like"/>
    <property type="match status" value="1"/>
</dbReference>
<sequence length="206" mass="23749">MMKGAGRPRAHMTKSQKVDYFRVTGKLTDVSFLVGKEGSASTFQAHKLILACCSPVFEEMFCLSSDPINDPIRVTDISQEGFRNLMEFVYGQNIYLKDLKIAIETYKTAIKYRVKELSEQTELHIIREVNPDSVLKILQLALKLKMRFVREKCVNVIEQNADRILTSDDFVKLPRLIFDMVLKMKLKASNMQILYAVYRWKNANNG</sequence>
<dbReference type="SMART" id="SM00225">
    <property type="entry name" value="BTB"/>
    <property type="match status" value="1"/>
</dbReference>
<dbReference type="InterPro" id="IPR000210">
    <property type="entry name" value="BTB/POZ_dom"/>
</dbReference>
<dbReference type="Gene3D" id="3.30.710.10">
    <property type="entry name" value="Potassium Channel Kv1.1, Chain A"/>
    <property type="match status" value="1"/>
</dbReference>
<accession>A0AAV2AAW5</accession>
<dbReference type="AlphaFoldDB" id="A0AAV2AAW5"/>
<dbReference type="EMBL" id="CAXIEN010000140">
    <property type="protein sequence ID" value="CAL1281125.1"/>
    <property type="molecule type" value="Genomic_DNA"/>
</dbReference>
<gene>
    <name evidence="2" type="ORF">LARSCL_LOCUS11383</name>
</gene>
<keyword evidence="3" id="KW-1185">Reference proteome</keyword>
<name>A0AAV2AAW5_9ARAC</name>
<evidence type="ECO:0000313" key="2">
    <source>
        <dbReference type="EMBL" id="CAL1281125.1"/>
    </source>
</evidence>
<protein>
    <recommendedName>
        <fullName evidence="1">BTB domain-containing protein</fullName>
    </recommendedName>
</protein>
<reference evidence="2 3" key="1">
    <citation type="submission" date="2024-04" db="EMBL/GenBank/DDBJ databases">
        <authorList>
            <person name="Rising A."/>
            <person name="Reimegard J."/>
            <person name="Sonavane S."/>
            <person name="Akerstrom W."/>
            <person name="Nylinder S."/>
            <person name="Hedman E."/>
            <person name="Kallberg Y."/>
        </authorList>
    </citation>
    <scope>NUCLEOTIDE SEQUENCE [LARGE SCALE GENOMIC DNA]</scope>
</reference>
<dbReference type="Gene3D" id="1.25.40.420">
    <property type="match status" value="1"/>
</dbReference>
<dbReference type="SUPFAM" id="SSF54695">
    <property type="entry name" value="POZ domain"/>
    <property type="match status" value="1"/>
</dbReference>